<feature type="region of interest" description="Disordered" evidence="10">
    <location>
        <begin position="553"/>
        <end position="611"/>
    </location>
</feature>
<evidence type="ECO:0000313" key="13">
    <source>
        <dbReference type="Proteomes" id="UP000752171"/>
    </source>
</evidence>
<keyword evidence="5" id="KW-0547">Nucleotide-binding</keyword>
<evidence type="ECO:0000259" key="11">
    <source>
        <dbReference type="PROSITE" id="PS50011"/>
    </source>
</evidence>
<proteinExistence type="inferred from homology"/>
<comment type="caution">
    <text evidence="12">The sequence shown here is derived from an EMBL/GenBank/DDBJ whole genome shotgun (WGS) entry which is preliminary data.</text>
</comment>
<evidence type="ECO:0000256" key="4">
    <source>
        <dbReference type="ARBA" id="ARBA00022679"/>
    </source>
</evidence>
<keyword evidence="7" id="KW-0067">ATP-binding</keyword>
<feature type="domain" description="Protein kinase" evidence="11">
    <location>
        <begin position="1"/>
        <end position="248"/>
    </location>
</feature>
<dbReference type="AlphaFoldDB" id="A0A8T2MQX9"/>
<evidence type="ECO:0000256" key="2">
    <source>
        <dbReference type="ARBA" id="ARBA00012513"/>
    </source>
</evidence>
<sequence>MMTGISVSFYNPCMKVLKEIPVGDLKPDETVKANQEAQLLSQLHHPAILKFYSSFLERDAFCIVTEHCEDGDLDRKLEELRAEGNTLSEMQVIHWLVQLLLGVSYMHHRRILHRDLKAKNVFLKGNNMKIGDFGVSCLLMGSSDLATTFTGTPYYMSPEAISHRGYNSKSDIWSLGCILYEMCCLKHAFEGYNFLSVVMKIVEGSTPSLPESYSPELNSLMHRMLERDPRRRVSAEEALSCGVLEDLVQTVKQQFSELMLTGRADGEDGDVTQIARALQQKVHLQTLRERSEVEKMSPRERMRLRKLQAADERAKKLKKIVEEKYQENHHRMKELRSKHFQNISINVLKEKSEDSQDQPIASQSFTPSSHCRPMGEQREEDGIPEDAQAAEDFYCEDGFESCSDEDDSSSSSSSSSLCICRSFGQDSDLESMVRHMENVLEERYSAEAESSAGPGDLQTTVPSINTALVHSRIQYIRESVSRRLGQDRFQSVYNYLKETRLRRDMWDGGDSEDSVISALGGIVDKPADCFEVDQLLYYEELLKNAQATLTTPTQTLTTPTQTLTTPTQTLTTPTQTLTTPTQTLTTPTQTLTTPTHTLTTPTQRSSPTPELQMMNGVVQPPVGFRVNYSCSFTGTAVLGLHGSRVHH</sequence>
<feature type="compositionally biased region" description="Polar residues" evidence="10">
    <location>
        <begin position="357"/>
        <end position="369"/>
    </location>
</feature>
<evidence type="ECO:0000256" key="1">
    <source>
        <dbReference type="ARBA" id="ARBA00010886"/>
    </source>
</evidence>
<organism evidence="12 13">
    <name type="scientific">Astyanax mexicanus</name>
    <name type="common">Blind cave fish</name>
    <name type="synonym">Astyanax fasciatus mexicanus</name>
    <dbReference type="NCBI Taxonomy" id="7994"/>
    <lineage>
        <taxon>Eukaryota</taxon>
        <taxon>Metazoa</taxon>
        <taxon>Chordata</taxon>
        <taxon>Craniata</taxon>
        <taxon>Vertebrata</taxon>
        <taxon>Euteleostomi</taxon>
        <taxon>Actinopterygii</taxon>
        <taxon>Neopterygii</taxon>
        <taxon>Teleostei</taxon>
        <taxon>Ostariophysi</taxon>
        <taxon>Characiformes</taxon>
        <taxon>Characoidei</taxon>
        <taxon>Acestrorhamphidae</taxon>
        <taxon>Acestrorhamphinae</taxon>
        <taxon>Astyanax</taxon>
    </lineage>
</organism>
<dbReference type="GO" id="GO:0005524">
    <property type="term" value="F:ATP binding"/>
    <property type="evidence" value="ECO:0007669"/>
    <property type="project" value="UniProtKB-KW"/>
</dbReference>
<evidence type="ECO:0000256" key="8">
    <source>
        <dbReference type="ARBA" id="ARBA00047899"/>
    </source>
</evidence>
<dbReference type="SUPFAM" id="SSF56112">
    <property type="entry name" value="Protein kinase-like (PK-like)"/>
    <property type="match status" value="1"/>
</dbReference>
<dbReference type="GO" id="GO:0004674">
    <property type="term" value="F:protein serine/threonine kinase activity"/>
    <property type="evidence" value="ECO:0007669"/>
    <property type="project" value="UniProtKB-KW"/>
</dbReference>
<dbReference type="Proteomes" id="UP000752171">
    <property type="component" value="Unassembled WGS sequence"/>
</dbReference>
<comment type="catalytic activity">
    <reaction evidence="8">
        <text>L-threonyl-[protein] + ATP = O-phospho-L-threonyl-[protein] + ADP + H(+)</text>
        <dbReference type="Rhea" id="RHEA:46608"/>
        <dbReference type="Rhea" id="RHEA-COMP:11060"/>
        <dbReference type="Rhea" id="RHEA-COMP:11605"/>
        <dbReference type="ChEBI" id="CHEBI:15378"/>
        <dbReference type="ChEBI" id="CHEBI:30013"/>
        <dbReference type="ChEBI" id="CHEBI:30616"/>
        <dbReference type="ChEBI" id="CHEBI:61977"/>
        <dbReference type="ChEBI" id="CHEBI:456216"/>
        <dbReference type="EC" id="2.7.11.1"/>
    </reaction>
</comment>
<feature type="region of interest" description="Disordered" evidence="10">
    <location>
        <begin position="350"/>
        <end position="382"/>
    </location>
</feature>
<evidence type="ECO:0000313" key="12">
    <source>
        <dbReference type="EMBL" id="KAG9283836.1"/>
    </source>
</evidence>
<reference evidence="12 13" key="1">
    <citation type="submission" date="2021-07" db="EMBL/GenBank/DDBJ databases">
        <authorList>
            <person name="Imarazene B."/>
            <person name="Zahm M."/>
            <person name="Klopp C."/>
            <person name="Cabau C."/>
            <person name="Beille S."/>
            <person name="Jouanno E."/>
            <person name="Castinel A."/>
            <person name="Lluch J."/>
            <person name="Gil L."/>
            <person name="Kuchtly C."/>
            <person name="Lopez Roques C."/>
            <person name="Donnadieu C."/>
            <person name="Parrinello H."/>
            <person name="Journot L."/>
            <person name="Du K."/>
            <person name="Schartl M."/>
            <person name="Retaux S."/>
            <person name="Guiguen Y."/>
        </authorList>
    </citation>
    <scope>NUCLEOTIDE SEQUENCE [LARGE SCALE GENOMIC DNA]</scope>
    <source>
        <strain evidence="12">Pach_M1</strain>
        <tissue evidence="12">Testis</tissue>
    </source>
</reference>
<feature type="compositionally biased region" description="Low complexity" evidence="10">
    <location>
        <begin position="553"/>
        <end position="603"/>
    </location>
</feature>
<keyword evidence="6 12" id="KW-0418">Kinase</keyword>
<keyword evidence="4" id="KW-0808">Transferase</keyword>
<accession>A0A8T2MQX9</accession>
<evidence type="ECO:0000256" key="6">
    <source>
        <dbReference type="ARBA" id="ARBA00022777"/>
    </source>
</evidence>
<dbReference type="EMBL" id="JAICCE010000001">
    <property type="protein sequence ID" value="KAG9283836.1"/>
    <property type="molecule type" value="Genomic_DNA"/>
</dbReference>
<dbReference type="InterPro" id="IPR051131">
    <property type="entry name" value="NEK_Ser/Thr_kinase_NIMA"/>
</dbReference>
<name>A0A8T2MQX9_ASTMX</name>
<dbReference type="PANTHER" id="PTHR44899">
    <property type="entry name" value="CAMK FAMILY PROTEIN KINASE"/>
    <property type="match status" value="1"/>
</dbReference>
<evidence type="ECO:0000256" key="9">
    <source>
        <dbReference type="ARBA" id="ARBA00048679"/>
    </source>
</evidence>
<dbReference type="PROSITE" id="PS50011">
    <property type="entry name" value="PROTEIN_KINASE_DOM"/>
    <property type="match status" value="1"/>
</dbReference>
<protein>
    <recommendedName>
        <fullName evidence="2">non-specific serine/threonine protein kinase</fullName>
        <ecNumber evidence="2">2.7.11.1</ecNumber>
    </recommendedName>
</protein>
<evidence type="ECO:0000256" key="5">
    <source>
        <dbReference type="ARBA" id="ARBA00022741"/>
    </source>
</evidence>
<comment type="similarity">
    <text evidence="1">Belongs to the protein kinase superfamily. NEK Ser/Thr protein kinase family. NIMA subfamily.</text>
</comment>
<gene>
    <name evidence="12" type="primary">NEK11</name>
    <name evidence="12" type="ORF">AMEX_G2654</name>
</gene>
<dbReference type="InterPro" id="IPR000719">
    <property type="entry name" value="Prot_kinase_dom"/>
</dbReference>
<dbReference type="OrthoDB" id="248923at2759"/>
<dbReference type="SMART" id="SM00220">
    <property type="entry name" value="S_TKc"/>
    <property type="match status" value="1"/>
</dbReference>
<dbReference type="InterPro" id="IPR011009">
    <property type="entry name" value="Kinase-like_dom_sf"/>
</dbReference>
<comment type="catalytic activity">
    <reaction evidence="9">
        <text>L-seryl-[protein] + ATP = O-phospho-L-seryl-[protein] + ADP + H(+)</text>
        <dbReference type="Rhea" id="RHEA:17989"/>
        <dbReference type="Rhea" id="RHEA-COMP:9863"/>
        <dbReference type="Rhea" id="RHEA-COMP:11604"/>
        <dbReference type="ChEBI" id="CHEBI:15378"/>
        <dbReference type="ChEBI" id="CHEBI:29999"/>
        <dbReference type="ChEBI" id="CHEBI:30616"/>
        <dbReference type="ChEBI" id="CHEBI:83421"/>
        <dbReference type="ChEBI" id="CHEBI:456216"/>
        <dbReference type="EC" id="2.7.11.1"/>
    </reaction>
</comment>
<dbReference type="PROSITE" id="PS00108">
    <property type="entry name" value="PROTEIN_KINASE_ST"/>
    <property type="match status" value="1"/>
</dbReference>
<evidence type="ECO:0000256" key="3">
    <source>
        <dbReference type="ARBA" id="ARBA00022527"/>
    </source>
</evidence>
<dbReference type="PANTHER" id="PTHR44899:SF8">
    <property type="entry name" value="NIMA-RELATED KINASE 11"/>
    <property type="match status" value="1"/>
</dbReference>
<evidence type="ECO:0000256" key="7">
    <source>
        <dbReference type="ARBA" id="ARBA00022840"/>
    </source>
</evidence>
<dbReference type="EC" id="2.7.11.1" evidence="2"/>
<dbReference type="Gene3D" id="1.10.510.10">
    <property type="entry name" value="Transferase(Phosphotransferase) domain 1"/>
    <property type="match status" value="1"/>
</dbReference>
<dbReference type="InterPro" id="IPR008271">
    <property type="entry name" value="Ser/Thr_kinase_AS"/>
</dbReference>
<dbReference type="Pfam" id="PF00069">
    <property type="entry name" value="Pkinase"/>
    <property type="match status" value="1"/>
</dbReference>
<evidence type="ECO:0000256" key="10">
    <source>
        <dbReference type="SAM" id="MobiDB-lite"/>
    </source>
</evidence>
<keyword evidence="3" id="KW-0723">Serine/threonine-protein kinase</keyword>